<evidence type="ECO:0000313" key="2">
    <source>
        <dbReference type="EMBL" id="PWS35973.1"/>
    </source>
</evidence>
<dbReference type="RefSeq" id="WP_109872339.1">
    <property type="nucleotide sequence ID" value="NZ_QGNA01000004.1"/>
</dbReference>
<sequence>MQERANRTSRLQGAVGRRTILGGALAVLAAPSVRAQGEWPGDRVTIVVSLPAGATTDITTRIYADQLARVWGQPVVVDNRGGANGVLAAQAVARAKPDGLTLLGTSAMTHAANPWLVPRLPYDPIADFDAVAMFSASPFVVIANKALGTPTLAALTERLKAEPGRHNFGTGTVPGRMVAALYQQLAGVDAVSIAYRGNQAGFPDLLQGRISFMTLDAQAGKVLIDRGDVLALAVTDDQRHHGLPEVPTGAEAGLPGFRFTTWSGIYAPKGTPREIVTRIHADMVRIYEMPEVRARIMANGGARQPPAGPDAFQATTAATKAAWGEIIRQAGLKLD</sequence>
<dbReference type="AlphaFoldDB" id="A0A317FBU9"/>
<comment type="caution">
    <text evidence="2">The sequence shown here is derived from an EMBL/GenBank/DDBJ whole genome shotgun (WGS) entry which is preliminary data.</text>
</comment>
<proteinExistence type="inferred from homology"/>
<comment type="similarity">
    <text evidence="1">Belongs to the UPF0065 (bug) family.</text>
</comment>
<dbReference type="Proteomes" id="UP000245765">
    <property type="component" value="Unassembled WGS sequence"/>
</dbReference>
<dbReference type="OrthoDB" id="7374750at2"/>
<dbReference type="Pfam" id="PF03401">
    <property type="entry name" value="TctC"/>
    <property type="match status" value="1"/>
</dbReference>
<organism evidence="2 3">
    <name type="scientific">Falsiroseomonas bella</name>
    <dbReference type="NCBI Taxonomy" id="2184016"/>
    <lineage>
        <taxon>Bacteria</taxon>
        <taxon>Pseudomonadati</taxon>
        <taxon>Pseudomonadota</taxon>
        <taxon>Alphaproteobacteria</taxon>
        <taxon>Acetobacterales</taxon>
        <taxon>Roseomonadaceae</taxon>
        <taxon>Falsiroseomonas</taxon>
    </lineage>
</organism>
<accession>A0A317FBU9</accession>
<evidence type="ECO:0000256" key="1">
    <source>
        <dbReference type="ARBA" id="ARBA00006987"/>
    </source>
</evidence>
<dbReference type="PANTHER" id="PTHR42928:SF5">
    <property type="entry name" value="BLR1237 PROTEIN"/>
    <property type="match status" value="1"/>
</dbReference>
<dbReference type="CDD" id="cd07012">
    <property type="entry name" value="PBP2_Bug_TTT"/>
    <property type="match status" value="1"/>
</dbReference>
<gene>
    <name evidence="2" type="ORF">DFH01_20690</name>
</gene>
<dbReference type="PIRSF" id="PIRSF017082">
    <property type="entry name" value="YflP"/>
    <property type="match status" value="1"/>
</dbReference>
<dbReference type="InterPro" id="IPR005064">
    <property type="entry name" value="BUG"/>
</dbReference>
<dbReference type="PANTHER" id="PTHR42928">
    <property type="entry name" value="TRICARBOXYLATE-BINDING PROTEIN"/>
    <property type="match status" value="1"/>
</dbReference>
<protein>
    <recommendedName>
        <fullName evidence="4">Tripartite tricarboxylate transporter substrate binding protein</fullName>
    </recommendedName>
</protein>
<reference evidence="3" key="1">
    <citation type="submission" date="2018-05" db="EMBL/GenBank/DDBJ databases">
        <authorList>
            <person name="Du Z."/>
            <person name="Wang X."/>
        </authorList>
    </citation>
    <scope>NUCLEOTIDE SEQUENCE [LARGE SCALE GENOMIC DNA]</scope>
    <source>
        <strain evidence="3">CQN31</strain>
    </source>
</reference>
<dbReference type="SUPFAM" id="SSF53850">
    <property type="entry name" value="Periplasmic binding protein-like II"/>
    <property type="match status" value="1"/>
</dbReference>
<evidence type="ECO:0008006" key="4">
    <source>
        <dbReference type="Google" id="ProtNLM"/>
    </source>
</evidence>
<dbReference type="Gene3D" id="3.40.190.10">
    <property type="entry name" value="Periplasmic binding protein-like II"/>
    <property type="match status" value="1"/>
</dbReference>
<evidence type="ECO:0000313" key="3">
    <source>
        <dbReference type="Proteomes" id="UP000245765"/>
    </source>
</evidence>
<dbReference type="Gene3D" id="3.40.190.150">
    <property type="entry name" value="Bordetella uptake gene, domain 1"/>
    <property type="match status" value="1"/>
</dbReference>
<dbReference type="InterPro" id="IPR042100">
    <property type="entry name" value="Bug_dom1"/>
</dbReference>
<name>A0A317FBU9_9PROT</name>
<keyword evidence="3" id="KW-1185">Reference proteome</keyword>
<dbReference type="EMBL" id="QGNA01000004">
    <property type="protein sequence ID" value="PWS35973.1"/>
    <property type="molecule type" value="Genomic_DNA"/>
</dbReference>